<keyword evidence="2" id="KW-1185">Reference proteome</keyword>
<reference evidence="1 2" key="4">
    <citation type="journal article" date="2020" name="PLoS ONE">
        <title>Taxonomic classification of strain PO100/5 shows a broader geographic distribution and genetic markers of the recently described Corynebacterium silvaticum.</title>
        <authorList>
            <person name="Viana M.V.C."/>
            <person name="Profeta R."/>
            <person name="da Silva A.L."/>
            <person name="Hurtado R."/>
            <person name="Cerqueira J.C."/>
            <person name="Ribeiro B.F.S."/>
            <person name="Almeida M.O."/>
            <person name="Morais-Rodrigues F."/>
            <person name="Soares S.C."/>
            <person name="Oliveira M."/>
            <person name="Tavares L."/>
            <person name="Figueiredo H."/>
            <person name="Wattam A.R."/>
            <person name="Barh D."/>
            <person name="Ghosh P."/>
            <person name="Silva A."/>
            <person name="Azevedo V."/>
        </authorList>
    </citation>
    <scope>NUCLEOTIDE SEQUENCE [LARGE SCALE GENOMIC DNA]</scope>
    <source>
        <strain evidence="1 2">PO100/5</strain>
    </source>
</reference>
<evidence type="ECO:0000313" key="1">
    <source>
        <dbReference type="EMBL" id="WCV10743.1"/>
    </source>
</evidence>
<evidence type="ECO:0000313" key="2">
    <source>
        <dbReference type="Proteomes" id="UP000195652"/>
    </source>
</evidence>
<reference evidence="1 2" key="2">
    <citation type="journal article" date="2020" name="Antonie Van Leeuwenhoek">
        <title>Phylogenomic characterisation of a novel corynebacterial species pathogenic to animals.</title>
        <authorList>
            <person name="Moller J."/>
            <person name="Musella L."/>
            <person name="Melnikov V."/>
            <person name="Geissdorfer W."/>
            <person name="Burkovski A."/>
            <person name="Sangal V."/>
        </authorList>
    </citation>
    <scope>NUCLEOTIDE SEQUENCE [LARGE SCALE GENOMIC DNA]</scope>
    <source>
        <strain evidence="1 2">PO100/5</strain>
    </source>
</reference>
<protein>
    <submittedName>
        <fullName evidence="1">Uncharacterized protein</fullName>
    </submittedName>
</protein>
<reference evidence="1 2" key="3">
    <citation type="journal article" date="2020" name="Int. J. Syst. Evol. Microbiol.">
        <title>Corynebacterium silvaticum sp. nov., a unique group of NTTB corynebacteria in wild boar and roe deer.</title>
        <authorList>
            <person name="Dangel A."/>
            <person name="Berger A."/>
            <person name="Rau J."/>
            <person name="Eisenberg T."/>
            <person name="Kampfer P."/>
            <person name="Margos G."/>
            <person name="Contzen M."/>
            <person name="Busse H.J."/>
            <person name="Konrad R."/>
            <person name="Peters M."/>
            <person name="Sting R."/>
            <person name="Sing A."/>
        </authorList>
    </citation>
    <scope>NUCLEOTIDE SEQUENCE [LARGE SCALE GENOMIC DNA]</scope>
    <source>
        <strain evidence="1 2">PO100/5</strain>
    </source>
</reference>
<sequence>MASTHSPERHPHAWCHTTFGDGQHDLCNYYNWAKDAAHELRKSGEIADAEAYESQAAKALSRLLYAEQKKGS</sequence>
<proteinExistence type="predicted"/>
<reference evidence="1 2" key="1">
    <citation type="journal article" date="2014" name="BMC Vet. Res.">
        <title>First report of Corynebacterium pseudotuberculosis from caseous lymphadenitis lesions in Black Alentejano pig (Sus scrofa domesticus).</title>
        <authorList>
            <person name="Oliveira M."/>
            <person name="Barroco C."/>
            <person name="Mottola C."/>
            <person name="Santos R."/>
            <person name="Lemsaddek A."/>
            <person name="Tavares L."/>
            <person name="Semedo-Lemsaddek T."/>
        </authorList>
    </citation>
    <scope>NUCLEOTIDE SEQUENCE [LARGE SCALE GENOMIC DNA]</scope>
    <source>
        <strain evidence="1 2">PO100/5</strain>
    </source>
</reference>
<name>A0ACD4PYQ4_9CORY</name>
<gene>
    <name evidence="1" type="ORF">CBE74_03315</name>
</gene>
<organism evidence="1 2">
    <name type="scientific">Corynebacterium silvaticum</name>
    <dbReference type="NCBI Taxonomy" id="2320431"/>
    <lineage>
        <taxon>Bacteria</taxon>
        <taxon>Bacillati</taxon>
        <taxon>Actinomycetota</taxon>
        <taxon>Actinomycetes</taxon>
        <taxon>Mycobacteriales</taxon>
        <taxon>Corynebacteriaceae</taxon>
        <taxon>Corynebacterium</taxon>
    </lineage>
</organism>
<dbReference type="Proteomes" id="UP000195652">
    <property type="component" value="Chromosome"/>
</dbReference>
<dbReference type="EMBL" id="CP021417">
    <property type="protein sequence ID" value="WCV10743.1"/>
    <property type="molecule type" value="Genomic_DNA"/>
</dbReference>
<accession>A0ACD4PYQ4</accession>